<dbReference type="InterPro" id="IPR050987">
    <property type="entry name" value="AtrR-like"/>
</dbReference>
<feature type="compositionally biased region" description="Basic residues" evidence="5">
    <location>
        <begin position="47"/>
        <end position="58"/>
    </location>
</feature>
<proteinExistence type="predicted"/>
<dbReference type="GO" id="GO:0000981">
    <property type="term" value="F:DNA-binding transcription factor activity, RNA polymerase II-specific"/>
    <property type="evidence" value="ECO:0007669"/>
    <property type="project" value="InterPro"/>
</dbReference>
<dbReference type="EMBL" id="JAEPQZ010000012">
    <property type="protein sequence ID" value="KAG2174738.1"/>
    <property type="molecule type" value="Genomic_DNA"/>
</dbReference>
<evidence type="ECO:0000313" key="7">
    <source>
        <dbReference type="EMBL" id="KAG2174738.1"/>
    </source>
</evidence>
<dbReference type="Gene3D" id="4.10.240.10">
    <property type="entry name" value="Zn(2)-C6 fungal-type DNA-binding domain"/>
    <property type="match status" value="1"/>
</dbReference>
<protein>
    <recommendedName>
        <fullName evidence="6">Zn(2)-C6 fungal-type domain-containing protein</fullName>
    </recommendedName>
</protein>
<feature type="domain" description="Zn(2)-C6 fungal-type" evidence="6">
    <location>
        <begin position="12"/>
        <end position="42"/>
    </location>
</feature>
<dbReference type="PROSITE" id="PS00463">
    <property type="entry name" value="ZN2_CY6_FUNGAL_1"/>
    <property type="match status" value="1"/>
</dbReference>
<evidence type="ECO:0000259" key="6">
    <source>
        <dbReference type="PROSITE" id="PS50048"/>
    </source>
</evidence>
<evidence type="ECO:0000256" key="2">
    <source>
        <dbReference type="ARBA" id="ARBA00022723"/>
    </source>
</evidence>
<dbReference type="OrthoDB" id="103819at2759"/>
<feature type="compositionally biased region" description="Polar residues" evidence="5">
    <location>
        <begin position="62"/>
        <end position="78"/>
    </location>
</feature>
<reference evidence="7" key="1">
    <citation type="submission" date="2020-12" db="EMBL/GenBank/DDBJ databases">
        <title>Metabolic potential, ecology and presence of endohyphal bacteria is reflected in genomic diversity of Mucoromycotina.</title>
        <authorList>
            <person name="Muszewska A."/>
            <person name="Okrasinska A."/>
            <person name="Steczkiewicz K."/>
            <person name="Drgas O."/>
            <person name="Orlowska M."/>
            <person name="Perlinska-Lenart U."/>
            <person name="Aleksandrzak-Piekarczyk T."/>
            <person name="Szatraj K."/>
            <person name="Zielenkiewicz U."/>
            <person name="Pilsyk S."/>
            <person name="Malc E."/>
            <person name="Mieczkowski P."/>
            <person name="Kruszewska J.S."/>
            <person name="Biernat P."/>
            <person name="Pawlowska J."/>
        </authorList>
    </citation>
    <scope>NUCLEOTIDE SEQUENCE</scope>
    <source>
        <strain evidence="7">WA0000067209</strain>
    </source>
</reference>
<dbReference type="SMART" id="SM00066">
    <property type="entry name" value="GAL4"/>
    <property type="match status" value="1"/>
</dbReference>
<dbReference type="CDD" id="cd12148">
    <property type="entry name" value="fungal_TF_MHR"/>
    <property type="match status" value="1"/>
</dbReference>
<evidence type="ECO:0000256" key="4">
    <source>
        <dbReference type="ARBA" id="ARBA00023242"/>
    </source>
</evidence>
<evidence type="ECO:0000256" key="5">
    <source>
        <dbReference type="SAM" id="MobiDB-lite"/>
    </source>
</evidence>
<dbReference type="PANTHER" id="PTHR46910:SF3">
    <property type="entry name" value="HALOTOLERANCE PROTEIN 9-RELATED"/>
    <property type="match status" value="1"/>
</dbReference>
<keyword evidence="4" id="KW-0539">Nucleus</keyword>
<dbReference type="Proteomes" id="UP000654370">
    <property type="component" value="Unassembled WGS sequence"/>
</dbReference>
<dbReference type="CDD" id="cd00067">
    <property type="entry name" value="GAL4"/>
    <property type="match status" value="1"/>
</dbReference>
<evidence type="ECO:0000256" key="1">
    <source>
        <dbReference type="ARBA" id="ARBA00004123"/>
    </source>
</evidence>
<dbReference type="GO" id="GO:0005634">
    <property type="term" value="C:nucleus"/>
    <property type="evidence" value="ECO:0007669"/>
    <property type="project" value="UniProtKB-SubCell"/>
</dbReference>
<dbReference type="Pfam" id="PF00172">
    <property type="entry name" value="Zn_clus"/>
    <property type="match status" value="1"/>
</dbReference>
<gene>
    <name evidence="7" type="ORF">INT43_005796</name>
</gene>
<dbReference type="SUPFAM" id="SSF57701">
    <property type="entry name" value="Zn2/Cys6 DNA-binding domain"/>
    <property type="match status" value="1"/>
</dbReference>
<keyword evidence="8" id="KW-1185">Reference proteome</keyword>
<dbReference type="PANTHER" id="PTHR46910">
    <property type="entry name" value="TRANSCRIPTION FACTOR PDR1"/>
    <property type="match status" value="1"/>
</dbReference>
<dbReference type="InterPro" id="IPR007219">
    <property type="entry name" value="XnlR_reg_dom"/>
</dbReference>
<dbReference type="GO" id="GO:0008270">
    <property type="term" value="F:zinc ion binding"/>
    <property type="evidence" value="ECO:0007669"/>
    <property type="project" value="InterPro"/>
</dbReference>
<dbReference type="GO" id="GO:0003677">
    <property type="term" value="F:DNA binding"/>
    <property type="evidence" value="ECO:0007669"/>
    <property type="project" value="UniProtKB-KW"/>
</dbReference>
<comment type="subcellular location">
    <subcellularLocation>
        <location evidence="1">Nucleus</location>
    </subcellularLocation>
</comment>
<dbReference type="PROSITE" id="PS50048">
    <property type="entry name" value="ZN2_CY6_FUNGAL_2"/>
    <property type="match status" value="1"/>
</dbReference>
<dbReference type="AlphaFoldDB" id="A0A8H7PIT3"/>
<dbReference type="InterPro" id="IPR001138">
    <property type="entry name" value="Zn2Cys6_DnaBD"/>
</dbReference>
<keyword evidence="2" id="KW-0479">Metal-binding</keyword>
<dbReference type="GO" id="GO:0006351">
    <property type="term" value="P:DNA-templated transcription"/>
    <property type="evidence" value="ECO:0007669"/>
    <property type="project" value="InterPro"/>
</dbReference>
<sequence length="600" mass="67737">MANAVNNKEKYACDSCRLSKVTCSREGSGCKRCTKKGSVCTYSRSGVIRRQRPRKKRGIDRSQLNQEAAGTNSKSSSVQSYLAADIEATRERLNHLDDPQRQGSLSALSSLSQICANTGIQHEASKLGQMGDHFFLFEEYAIEWANVFEESLRKSGPMMSTAPPDVMDHLRAARPHLVHERSWLVMYYSIILNTVTSSSLKQKLQRNLWFALSDVRVLLEPSETNIRAVVLVLSHASEFAGPSLCWMLATNACRMLQALGINQRHLDRETRERRLTSFWHLNLLDKGLAIIFGRTPTFHREMVREIGLPKLEQIQAARSHLTSVDTPGLFGTHYLYQKILLSHLMDDIWHCLYGEAKPNDHIIEVTNKDLQSWHELARKVLEAAALTEKPFCDAKNAKSIDIALNSIEFHFLYLTILLTRSATHLREQCFDASTQMLNLLQTMAPESKDPYHPIIWQLGKRTLNENKKALAAMERLPSYLKNLSWRNSLAASLEGIAGVFVQHARSAICRQDFPRSDANASAVQNPAFSLRTSPNDRGCDQHMLHSMSFFGDTASSIPISMQLGTGDFDLELSNDLTMFTNSLNADGMFDWLSWDSRSQE</sequence>
<evidence type="ECO:0000313" key="8">
    <source>
        <dbReference type="Proteomes" id="UP000654370"/>
    </source>
</evidence>
<evidence type="ECO:0000256" key="3">
    <source>
        <dbReference type="ARBA" id="ARBA00023125"/>
    </source>
</evidence>
<comment type="caution">
    <text evidence="7">The sequence shown here is derived from an EMBL/GenBank/DDBJ whole genome shotgun (WGS) entry which is preliminary data.</text>
</comment>
<name>A0A8H7PIT3_MORIS</name>
<organism evidence="7 8">
    <name type="scientific">Mortierella isabellina</name>
    <name type="common">Filamentous fungus</name>
    <name type="synonym">Umbelopsis isabellina</name>
    <dbReference type="NCBI Taxonomy" id="91625"/>
    <lineage>
        <taxon>Eukaryota</taxon>
        <taxon>Fungi</taxon>
        <taxon>Fungi incertae sedis</taxon>
        <taxon>Mucoromycota</taxon>
        <taxon>Mucoromycotina</taxon>
        <taxon>Umbelopsidomycetes</taxon>
        <taxon>Umbelopsidales</taxon>
        <taxon>Umbelopsidaceae</taxon>
        <taxon>Umbelopsis</taxon>
    </lineage>
</organism>
<accession>A0A8H7PIT3</accession>
<dbReference type="InterPro" id="IPR036864">
    <property type="entry name" value="Zn2-C6_fun-type_DNA-bd_sf"/>
</dbReference>
<feature type="region of interest" description="Disordered" evidence="5">
    <location>
        <begin position="47"/>
        <end position="78"/>
    </location>
</feature>
<keyword evidence="3" id="KW-0238">DNA-binding</keyword>
<dbReference type="SMART" id="SM00906">
    <property type="entry name" value="Fungal_trans"/>
    <property type="match status" value="1"/>
</dbReference>
<dbReference type="Pfam" id="PF04082">
    <property type="entry name" value="Fungal_trans"/>
    <property type="match status" value="1"/>
</dbReference>